<sequence>MLHPVNAESVPPQPEVKTIKVELYLRVENNNSFVRGKGRSREEIERRVLSRYGMQKQGKDSWTYLLTIPYTQKLHLHRG</sequence>
<dbReference type="Proteomes" id="UP001458946">
    <property type="component" value="Unassembled WGS sequence"/>
</dbReference>
<keyword evidence="2" id="KW-1185">Reference proteome</keyword>
<comment type="caution">
    <text evidence="1">The sequence shown here is derived from an EMBL/GenBank/DDBJ whole genome shotgun (WGS) entry which is preliminary data.</text>
</comment>
<organism evidence="1 2">
    <name type="scientific">Deinococcus xinjiangensis</name>
    <dbReference type="NCBI Taxonomy" id="457454"/>
    <lineage>
        <taxon>Bacteria</taxon>
        <taxon>Thermotogati</taxon>
        <taxon>Deinococcota</taxon>
        <taxon>Deinococci</taxon>
        <taxon>Deinococcales</taxon>
        <taxon>Deinococcaceae</taxon>
        <taxon>Deinococcus</taxon>
    </lineage>
</organism>
<protein>
    <submittedName>
        <fullName evidence="1">Uncharacterized protein</fullName>
    </submittedName>
</protein>
<dbReference type="EMBL" id="BAABRN010000086">
    <property type="protein sequence ID" value="GAA5504080.1"/>
    <property type="molecule type" value="Genomic_DNA"/>
</dbReference>
<reference evidence="1 2" key="1">
    <citation type="submission" date="2024-02" db="EMBL/GenBank/DDBJ databases">
        <title>Deinococcus xinjiangensis NBRC 107630.</title>
        <authorList>
            <person name="Ichikawa N."/>
            <person name="Katano-Makiyama Y."/>
            <person name="Hidaka K."/>
        </authorList>
    </citation>
    <scope>NUCLEOTIDE SEQUENCE [LARGE SCALE GENOMIC DNA]</scope>
    <source>
        <strain evidence="1 2">NBRC 107630</strain>
    </source>
</reference>
<gene>
    <name evidence="1" type="ORF">Dxin01_03848</name>
</gene>
<evidence type="ECO:0000313" key="1">
    <source>
        <dbReference type="EMBL" id="GAA5504080.1"/>
    </source>
</evidence>
<evidence type="ECO:0000313" key="2">
    <source>
        <dbReference type="Proteomes" id="UP001458946"/>
    </source>
</evidence>
<accession>A0ABP9VIH9</accession>
<name>A0ABP9VIH9_9DEIO</name>
<proteinExistence type="predicted"/>